<organism evidence="2 3">
    <name type="scientific">Glossina pallidipes</name>
    <name type="common">Tsetse fly</name>
    <dbReference type="NCBI Taxonomy" id="7398"/>
    <lineage>
        <taxon>Eukaryota</taxon>
        <taxon>Metazoa</taxon>
        <taxon>Ecdysozoa</taxon>
        <taxon>Arthropoda</taxon>
        <taxon>Hexapoda</taxon>
        <taxon>Insecta</taxon>
        <taxon>Pterygota</taxon>
        <taxon>Neoptera</taxon>
        <taxon>Endopterygota</taxon>
        <taxon>Diptera</taxon>
        <taxon>Brachycera</taxon>
        <taxon>Muscomorpha</taxon>
        <taxon>Hippoboscoidea</taxon>
        <taxon>Glossinidae</taxon>
        <taxon>Glossina</taxon>
    </lineage>
</organism>
<evidence type="ECO:0000313" key="2">
    <source>
        <dbReference type="EnsemblMetazoa" id="GPAI017999-PA"/>
    </source>
</evidence>
<keyword evidence="1" id="KW-0732">Signal</keyword>
<keyword evidence="3" id="KW-1185">Reference proteome</keyword>
<dbReference type="SUPFAM" id="SSF47565">
    <property type="entry name" value="Insect pheromone/odorant-binding proteins"/>
    <property type="match status" value="1"/>
</dbReference>
<dbReference type="EnsemblMetazoa" id="GPAI017999-RA">
    <property type="protein sequence ID" value="GPAI017999-PA"/>
    <property type="gene ID" value="GPAI017999"/>
</dbReference>
<dbReference type="VEuPathDB" id="VectorBase:GPAI017999"/>
<dbReference type="AlphaFoldDB" id="A0A1A9ZL19"/>
<dbReference type="Proteomes" id="UP000092445">
    <property type="component" value="Unassembled WGS sequence"/>
</dbReference>
<dbReference type="InterPro" id="IPR036728">
    <property type="entry name" value="PBP_GOBP_sf"/>
</dbReference>
<dbReference type="Gene3D" id="1.10.238.20">
    <property type="entry name" value="Pheromone/general odorant binding protein domain"/>
    <property type="match status" value="1"/>
</dbReference>
<protein>
    <submittedName>
        <fullName evidence="2">Uncharacterized protein</fullName>
    </submittedName>
</protein>
<name>A0A1A9ZL19_GLOPL</name>
<feature type="signal peptide" evidence="1">
    <location>
        <begin position="1"/>
        <end position="19"/>
    </location>
</feature>
<feature type="chain" id="PRO_5008403031" evidence="1">
    <location>
        <begin position="20"/>
        <end position="136"/>
    </location>
</feature>
<evidence type="ECO:0000313" key="3">
    <source>
        <dbReference type="Proteomes" id="UP000092445"/>
    </source>
</evidence>
<reference evidence="3" key="1">
    <citation type="submission" date="2014-03" db="EMBL/GenBank/DDBJ databases">
        <authorList>
            <person name="Aksoy S."/>
            <person name="Warren W."/>
            <person name="Wilson R.K."/>
        </authorList>
    </citation>
    <scope>NUCLEOTIDE SEQUENCE [LARGE SCALE GENOMIC DNA]</scope>
    <source>
        <strain evidence="3">IAEA</strain>
    </source>
</reference>
<dbReference type="GO" id="GO:0005549">
    <property type="term" value="F:odorant binding"/>
    <property type="evidence" value="ECO:0007669"/>
    <property type="project" value="InterPro"/>
</dbReference>
<reference evidence="2" key="2">
    <citation type="submission" date="2020-05" db="UniProtKB">
        <authorList>
            <consortium name="EnsemblMetazoa"/>
        </authorList>
    </citation>
    <scope>IDENTIFICATION</scope>
    <source>
        <strain evidence="2">IAEA</strain>
    </source>
</reference>
<sequence>MKLCIILTVLAVAANVTTALRAFAVIKNMLDCHERLGINEEDLMVIQDLSDMKSASEYTPGQQCSIYCQSEAYGFTRRGQLKKWFMRKQPRIAQKYNLDKVFQNCKRYATDTCDGPIHLAQCAQQYPLHIVGERNL</sequence>
<accession>A0A1A9ZL19</accession>
<proteinExistence type="predicted"/>
<evidence type="ECO:0000256" key="1">
    <source>
        <dbReference type="SAM" id="SignalP"/>
    </source>
</evidence>